<name>D2SAI3_GEOOG</name>
<reference evidence="3" key="2">
    <citation type="submission" date="2010-01" db="EMBL/GenBank/DDBJ databases">
        <title>The complete genome of Geodermatophilus obscurus DSM 43160.</title>
        <authorList>
            <consortium name="US DOE Joint Genome Institute (JGI-PGF)"/>
            <person name="Lucas S."/>
            <person name="Copeland A."/>
            <person name="Lapidus A."/>
            <person name="Glavina del Rio T."/>
            <person name="Dalin E."/>
            <person name="Tice H."/>
            <person name="Bruce D."/>
            <person name="Goodwin L."/>
            <person name="Pitluck S."/>
            <person name="Kyrpides N."/>
            <person name="Mavromatis K."/>
            <person name="Ivanova N."/>
            <person name="Munk A.C."/>
            <person name="Brettin T."/>
            <person name="Detter J.C."/>
            <person name="Han C."/>
            <person name="Larimer F."/>
            <person name="Land M."/>
            <person name="Hauser L."/>
            <person name="Markowitz V."/>
            <person name="Cheng J.-F."/>
            <person name="Hugenholtz P."/>
            <person name="Woyke T."/>
            <person name="Wu D."/>
            <person name="Jando M."/>
            <person name="Schneider S."/>
            <person name="Klenk H.-P."/>
            <person name="Eisen J.A."/>
        </authorList>
    </citation>
    <scope>NUCLEOTIDE SEQUENCE [LARGE SCALE GENOMIC DNA]</scope>
    <source>
        <strain evidence="3">ATCC 25078 / DSM 43160 / JCM 3152 / KCC A-0152 / KCTC 9177 / NBRC 13315 / NRRL B-3577 / G-20</strain>
    </source>
</reference>
<evidence type="ECO:0000313" key="3">
    <source>
        <dbReference type="Proteomes" id="UP000001382"/>
    </source>
</evidence>
<organism evidence="2 3">
    <name type="scientific">Geodermatophilus obscurus (strain ATCC 25078 / DSM 43160 / JCM 3152 / CCUG 61914 / KCC A-0152 / KCTC 9177 / NBRC 13315 / NRRL B-3577 / G-20)</name>
    <dbReference type="NCBI Taxonomy" id="526225"/>
    <lineage>
        <taxon>Bacteria</taxon>
        <taxon>Bacillati</taxon>
        <taxon>Actinomycetota</taxon>
        <taxon>Actinomycetes</taxon>
        <taxon>Geodermatophilales</taxon>
        <taxon>Geodermatophilaceae</taxon>
        <taxon>Geodermatophilus</taxon>
    </lineage>
</organism>
<dbReference type="EMBL" id="CP001867">
    <property type="protein sequence ID" value="ADB73912.1"/>
    <property type="molecule type" value="Genomic_DNA"/>
</dbReference>
<sequence length="689" mass="76642">MGPVASKDAELEIGLQWRPHDQRFNASLAFDGPADQEPRRQLVDQPVYVDLPRLRQLTANAEQYGTALTEMLFAVEEIGDFYRLARTAAGADDTPIHLRLLVDPSAPNDYHRVRWELLRDPEDGAPVATRRNVMFSRYLSSSDWTLSTSPPKHDLRALVVIANPSNLADYTPRGRSLAPVNVLAERQSAVIALGPSISVTVLDSGGAATLDRITDALADGIDLLYLVCHGTLADGDTRLWLEAPDGTAAVVDGQQLVDRLNGLTRRPTLAVLCSCQSAGTEPATEDGGVFAALGPRLAASGVPAVVAMQGNVTMTTAASFFPAFFEELAAHGVVDRAMAVARSRIEGRQDWWAPVLFSRLKRGRTWYLPGFAEAGSYLWNAVISAVESRTFTPILGPGLAAQIIGSRREIARRWVDRWMMPIAPANREDLPKVAQYLRTRTAEQVPANDLRNYLMTDFRQRYADRVPEALLQGSQPEKVIAELGAQTRRTDLDDPYVRVAALPAPIYVTTTWNSLLEDALVDAGRPPVVGSFDWNDAPVSDLSEELHEKPTVERPLVYHLFGRIEEPESLVLTEDDHFAWLMAWIDRRQNLPASVRHALTRKSLMFLGYRLDDLDFRVLFQSLQSFGGSGQLRRWQHIGVQLSPASPMIEPEAAQEYLESYFGERKVGIYWGETRRFLQELGQRMQVPQ</sequence>
<keyword evidence="3" id="KW-1185">Reference proteome</keyword>
<dbReference type="HOGENOM" id="CLU_408168_0_0_11"/>
<dbReference type="InterPro" id="IPR024983">
    <property type="entry name" value="CHAT_dom"/>
</dbReference>
<dbReference type="STRING" id="526225.Gobs_1155"/>
<dbReference type="eggNOG" id="COG4995">
    <property type="taxonomic scope" value="Bacteria"/>
</dbReference>
<gene>
    <name evidence="2" type="ordered locus">Gobs_1155</name>
</gene>
<protein>
    <recommendedName>
        <fullName evidence="1">CHAT domain-containing protein</fullName>
    </recommendedName>
</protein>
<evidence type="ECO:0000259" key="1">
    <source>
        <dbReference type="Pfam" id="PF12770"/>
    </source>
</evidence>
<dbReference type="AlphaFoldDB" id="D2SAI3"/>
<accession>D2SAI3</accession>
<proteinExistence type="predicted"/>
<dbReference type="Proteomes" id="UP000001382">
    <property type="component" value="Chromosome"/>
</dbReference>
<dbReference type="Pfam" id="PF13289">
    <property type="entry name" value="SIR2_2"/>
    <property type="match status" value="1"/>
</dbReference>
<feature type="domain" description="CHAT" evidence="1">
    <location>
        <begin position="64"/>
        <end position="346"/>
    </location>
</feature>
<dbReference type="Pfam" id="PF12770">
    <property type="entry name" value="CHAT"/>
    <property type="match status" value="1"/>
</dbReference>
<dbReference type="KEGG" id="gob:Gobs_1155"/>
<reference evidence="2 3" key="1">
    <citation type="journal article" date="2010" name="Stand. Genomic Sci.">
        <title>Complete genome sequence of Geodermatophilus obscurus type strain (G-20).</title>
        <authorList>
            <person name="Ivanova N."/>
            <person name="Sikorski J."/>
            <person name="Jando M."/>
            <person name="Munk C."/>
            <person name="Lapidus A."/>
            <person name="Glavina Del Rio T."/>
            <person name="Copeland A."/>
            <person name="Tice H."/>
            <person name="Cheng J.-F."/>
            <person name="Lucas S."/>
            <person name="Chen F."/>
            <person name="Nolan M."/>
            <person name="Bruce D."/>
            <person name="Goodwin L."/>
            <person name="Pitluck S."/>
            <person name="Mavromatis K."/>
            <person name="Mikhailova N."/>
            <person name="Pati A."/>
            <person name="Chen A."/>
            <person name="Palaniappan K."/>
            <person name="Land M."/>
            <person name="Hauser L."/>
            <person name="Chang Y.-J."/>
            <person name="Jeffries C.D."/>
            <person name="Meincke L."/>
            <person name="Brettin T."/>
            <person name="Detter J.C."/>
            <person name="Detter J.C."/>
            <person name="Rohde M."/>
            <person name="Goeker M."/>
            <person name="Bristow J."/>
            <person name="Eisen J.A."/>
            <person name="Markowitz V."/>
            <person name="Hugenholtz P."/>
            <person name="Kyrpides N.C."/>
            <person name="Klenk H.-P."/>
        </authorList>
    </citation>
    <scope>NUCLEOTIDE SEQUENCE [LARGE SCALE GENOMIC DNA]</scope>
    <source>
        <strain evidence="3">ATCC 25078 / DSM 43160 / JCM 3152 / KCC A-0152 / KCTC 9177 / NBRC 13315 / NRRL B-3577 / G-20</strain>
    </source>
</reference>
<evidence type="ECO:0000313" key="2">
    <source>
        <dbReference type="EMBL" id="ADB73912.1"/>
    </source>
</evidence>